<evidence type="ECO:0000256" key="2">
    <source>
        <dbReference type="ARBA" id="ARBA00007613"/>
    </source>
</evidence>
<keyword evidence="3" id="KW-0813">Transport</keyword>
<dbReference type="Proteomes" id="UP000541810">
    <property type="component" value="Unassembled WGS sequence"/>
</dbReference>
<evidence type="ECO:0000256" key="7">
    <source>
        <dbReference type="ARBA" id="ARBA00023237"/>
    </source>
</evidence>
<keyword evidence="4" id="KW-1134">Transmembrane beta strand</keyword>
<evidence type="ECO:0000256" key="8">
    <source>
        <dbReference type="SAM" id="SignalP"/>
    </source>
</evidence>
<keyword evidence="6" id="KW-0472">Membrane</keyword>
<keyword evidence="10" id="KW-1185">Reference proteome</keyword>
<organism evidence="9 10">
    <name type="scientific">Algisphaera agarilytica</name>
    <dbReference type="NCBI Taxonomy" id="1385975"/>
    <lineage>
        <taxon>Bacteria</taxon>
        <taxon>Pseudomonadati</taxon>
        <taxon>Planctomycetota</taxon>
        <taxon>Phycisphaerae</taxon>
        <taxon>Phycisphaerales</taxon>
        <taxon>Phycisphaeraceae</taxon>
        <taxon>Algisphaera</taxon>
    </lineage>
</organism>
<dbReference type="InterPro" id="IPR051906">
    <property type="entry name" value="TolC-like"/>
</dbReference>
<dbReference type="Gene3D" id="1.20.1600.10">
    <property type="entry name" value="Outer membrane efflux proteins (OEP)"/>
    <property type="match status" value="1"/>
</dbReference>
<evidence type="ECO:0000256" key="3">
    <source>
        <dbReference type="ARBA" id="ARBA00022448"/>
    </source>
</evidence>
<keyword evidence="7" id="KW-0998">Cell outer membrane</keyword>
<feature type="chain" id="PRO_5031457512" evidence="8">
    <location>
        <begin position="21"/>
        <end position="584"/>
    </location>
</feature>
<name>A0A7X0H625_9BACT</name>
<evidence type="ECO:0000313" key="9">
    <source>
        <dbReference type="EMBL" id="MBB6429957.1"/>
    </source>
</evidence>
<dbReference type="RefSeq" id="WP_184677507.1">
    <property type="nucleotide sequence ID" value="NZ_JACHGY010000001.1"/>
</dbReference>
<dbReference type="InterPro" id="IPR003423">
    <property type="entry name" value="OMP_efflux"/>
</dbReference>
<sequence>MMKMTTRVLLAAALGMQLTACVGPLDQYGGADASLRNAVVVEHRKHLLALADEEGGGVVIEVQRDTSDVEERLDQERVDELNEISGASAYVGVKVEPGVDLAGQDDLKVVRVSLDEAIAMAVAGNLDLEVARLTPKIAEQQVIQAEAAFDSVFFADLDWQKLDTPQPDGVTPGLSNDIQQENISLNTGVRKLLTTGGTLQVETTIDNQERTPSFFNVNDFYDADLLASLNQPLLRNFGSEVTTSQIVLAKNAEEDADEQLRQAMNELVNNVEAAYWNLDLARRQVLIQQRLLDRTIAERDRLEDRADFDVSPVRITEANSRVELRRSDLIRVRAAVREASDQLKRLINSEELALADETLVLPNDAPVDAAISFSLLDSVTTALERRPELARSLLAISDAEVRQRLADNAVLPQLDLTAAIGLNGIDEDEWIDAYGDLADGDYIDYILGLSFEQPIGNRSAKALAGQRAFERNQAVVAYRRDAQDVVLEVKNALRDVLTNYELVGATRAARWAAADSLRSINVQEEVGVALTDEFLLDLKLNAQERLADAEFQEAQALANYMIAIAEMERAKGVLIDRYGIEVTD</sequence>
<accession>A0A7X0H625</accession>
<feature type="signal peptide" evidence="8">
    <location>
        <begin position="1"/>
        <end position="20"/>
    </location>
</feature>
<protein>
    <submittedName>
        <fullName evidence="9">Outer membrane protein TolC</fullName>
    </submittedName>
</protein>
<dbReference type="AlphaFoldDB" id="A0A7X0H625"/>
<dbReference type="GO" id="GO:0015562">
    <property type="term" value="F:efflux transmembrane transporter activity"/>
    <property type="evidence" value="ECO:0007669"/>
    <property type="project" value="InterPro"/>
</dbReference>
<proteinExistence type="inferred from homology"/>
<evidence type="ECO:0000256" key="5">
    <source>
        <dbReference type="ARBA" id="ARBA00022692"/>
    </source>
</evidence>
<dbReference type="Pfam" id="PF02321">
    <property type="entry name" value="OEP"/>
    <property type="match status" value="1"/>
</dbReference>
<keyword evidence="8" id="KW-0732">Signal</keyword>
<dbReference type="EMBL" id="JACHGY010000001">
    <property type="protein sequence ID" value="MBB6429957.1"/>
    <property type="molecule type" value="Genomic_DNA"/>
</dbReference>
<comment type="subcellular location">
    <subcellularLocation>
        <location evidence="1">Cell outer membrane</location>
    </subcellularLocation>
</comment>
<evidence type="ECO:0000313" key="10">
    <source>
        <dbReference type="Proteomes" id="UP000541810"/>
    </source>
</evidence>
<evidence type="ECO:0000256" key="6">
    <source>
        <dbReference type="ARBA" id="ARBA00023136"/>
    </source>
</evidence>
<dbReference type="PANTHER" id="PTHR30026">
    <property type="entry name" value="OUTER MEMBRANE PROTEIN TOLC"/>
    <property type="match status" value="1"/>
</dbReference>
<comment type="similarity">
    <text evidence="2">Belongs to the outer membrane factor (OMF) (TC 1.B.17) family.</text>
</comment>
<evidence type="ECO:0000256" key="4">
    <source>
        <dbReference type="ARBA" id="ARBA00022452"/>
    </source>
</evidence>
<dbReference type="GO" id="GO:0009279">
    <property type="term" value="C:cell outer membrane"/>
    <property type="evidence" value="ECO:0007669"/>
    <property type="project" value="UniProtKB-SubCell"/>
</dbReference>
<reference evidence="9 10" key="1">
    <citation type="submission" date="2020-08" db="EMBL/GenBank/DDBJ databases">
        <title>Genomic Encyclopedia of Type Strains, Phase IV (KMG-IV): sequencing the most valuable type-strain genomes for metagenomic binning, comparative biology and taxonomic classification.</title>
        <authorList>
            <person name="Goeker M."/>
        </authorList>
    </citation>
    <scope>NUCLEOTIDE SEQUENCE [LARGE SCALE GENOMIC DNA]</scope>
    <source>
        <strain evidence="9 10">DSM 103725</strain>
    </source>
</reference>
<dbReference type="GO" id="GO:1990281">
    <property type="term" value="C:efflux pump complex"/>
    <property type="evidence" value="ECO:0007669"/>
    <property type="project" value="TreeGrafter"/>
</dbReference>
<dbReference type="GO" id="GO:0015288">
    <property type="term" value="F:porin activity"/>
    <property type="evidence" value="ECO:0007669"/>
    <property type="project" value="TreeGrafter"/>
</dbReference>
<evidence type="ECO:0000256" key="1">
    <source>
        <dbReference type="ARBA" id="ARBA00004442"/>
    </source>
</evidence>
<gene>
    <name evidence="9" type="ORF">HNQ40_001763</name>
</gene>
<dbReference type="SUPFAM" id="SSF56954">
    <property type="entry name" value="Outer membrane efflux proteins (OEP)"/>
    <property type="match status" value="1"/>
</dbReference>
<comment type="caution">
    <text evidence="9">The sequence shown here is derived from an EMBL/GenBank/DDBJ whole genome shotgun (WGS) entry which is preliminary data.</text>
</comment>
<keyword evidence="5" id="KW-0812">Transmembrane</keyword>
<dbReference type="PANTHER" id="PTHR30026:SF23">
    <property type="entry name" value="TO APRF-PUTATIVE OUTER MEMBRANE EFFLUX PROTEIN OR SECRETED ALKALINE PHOSPHATASE-RELATED"/>
    <property type="match status" value="1"/>
</dbReference>